<protein>
    <recommendedName>
        <fullName evidence="2">HTH cro/C1-type domain-containing protein</fullName>
    </recommendedName>
</protein>
<dbReference type="SUPFAM" id="SSF47413">
    <property type="entry name" value="lambda repressor-like DNA-binding domains"/>
    <property type="match status" value="1"/>
</dbReference>
<evidence type="ECO:0000256" key="1">
    <source>
        <dbReference type="ARBA" id="ARBA00007227"/>
    </source>
</evidence>
<sequence length="384" mass="44225">MPTIEVKVEPKVLIWARESIAMKEEDAAKRLKTTREVIEEFESGARKPRLTQLEKLANLYKRPLAALLLSSPPKPYPIPKDFRTLPYKKPFTSETFLALRRARRLQNLAAELVRELDYEIIRNIREIQLPDRENVAERAEIIAIEERERLRVKVEDQFNWESSLNALDEWRTVIELLGVFIIQIRMPVDQTRGFTLSEGNIPIIVLNGRDSHNGRIFTLFHEYCHLMLNDTGICGEMLRSNLDTEMFCNRFAGAFLVPSSALLKHELIMPFKGLVEWADDVLEKVSRDFKVSKLVILRRLLDLGRTPKDYYNMKLEEWKPYKSGGGGGGRNMAKECLRNNGGTFVSLVLSAYGNERITSADVADYLGTRLQYIPELEQLLRAVD</sequence>
<dbReference type="GO" id="GO:0003677">
    <property type="term" value="F:DNA binding"/>
    <property type="evidence" value="ECO:0007669"/>
    <property type="project" value="InterPro"/>
</dbReference>
<comment type="similarity">
    <text evidence="1">Belongs to the short-chain fatty acyl-CoA assimilation regulator (ScfR) family.</text>
</comment>
<comment type="caution">
    <text evidence="3">The sequence shown here is derived from an EMBL/GenBank/DDBJ whole genome shotgun (WGS) entry which is preliminary data.</text>
</comment>
<dbReference type="InterPro" id="IPR052345">
    <property type="entry name" value="Rad_response_metalloprotease"/>
</dbReference>
<dbReference type="InterPro" id="IPR010359">
    <property type="entry name" value="IrrE_HExxH"/>
</dbReference>
<evidence type="ECO:0000259" key="2">
    <source>
        <dbReference type="PROSITE" id="PS50943"/>
    </source>
</evidence>
<feature type="domain" description="HTH cro/C1-type" evidence="2">
    <location>
        <begin position="25"/>
        <end position="67"/>
    </location>
</feature>
<dbReference type="InterPro" id="IPR010982">
    <property type="entry name" value="Lambda_DNA-bd_dom_sf"/>
</dbReference>
<organism evidence="3 4">
    <name type="scientific">candidate division TA06 bacterium B3_TA06</name>
    <dbReference type="NCBI Taxonomy" id="2012487"/>
    <lineage>
        <taxon>Bacteria</taxon>
        <taxon>Bacteria division TA06</taxon>
    </lineage>
</organism>
<evidence type="ECO:0000313" key="3">
    <source>
        <dbReference type="EMBL" id="TKJ44334.1"/>
    </source>
</evidence>
<name>A0A532VAV0_UNCT6</name>
<dbReference type="PANTHER" id="PTHR43236:SF2">
    <property type="entry name" value="BLL0069 PROTEIN"/>
    <property type="match status" value="1"/>
</dbReference>
<dbReference type="InterPro" id="IPR001387">
    <property type="entry name" value="Cro/C1-type_HTH"/>
</dbReference>
<accession>A0A532VAV0</accession>
<dbReference type="PROSITE" id="PS50943">
    <property type="entry name" value="HTH_CROC1"/>
    <property type="match status" value="1"/>
</dbReference>
<proteinExistence type="inferred from homology"/>
<dbReference type="Proteomes" id="UP000317778">
    <property type="component" value="Unassembled WGS sequence"/>
</dbReference>
<evidence type="ECO:0000313" key="4">
    <source>
        <dbReference type="Proteomes" id="UP000317778"/>
    </source>
</evidence>
<dbReference type="CDD" id="cd00093">
    <property type="entry name" value="HTH_XRE"/>
    <property type="match status" value="1"/>
</dbReference>
<reference evidence="3 4" key="1">
    <citation type="submission" date="2017-06" db="EMBL/GenBank/DDBJ databases">
        <title>Novel microbial phyla capable of carbon fixation and sulfur reduction in deep-sea sediments.</title>
        <authorList>
            <person name="Huang J."/>
            <person name="Baker B."/>
            <person name="Wang Y."/>
        </authorList>
    </citation>
    <scope>NUCLEOTIDE SEQUENCE [LARGE SCALE GENOMIC DNA]</scope>
    <source>
        <strain evidence="3">B3_TA06</strain>
    </source>
</reference>
<dbReference type="Pfam" id="PF01381">
    <property type="entry name" value="HTH_3"/>
    <property type="match status" value="1"/>
</dbReference>
<dbReference type="Pfam" id="PF06114">
    <property type="entry name" value="Peptidase_M78"/>
    <property type="match status" value="1"/>
</dbReference>
<dbReference type="PANTHER" id="PTHR43236">
    <property type="entry name" value="ANTITOXIN HIGA1"/>
    <property type="match status" value="1"/>
</dbReference>
<dbReference type="Gene3D" id="1.10.260.40">
    <property type="entry name" value="lambda repressor-like DNA-binding domains"/>
    <property type="match status" value="1"/>
</dbReference>
<gene>
    <name evidence="3" type="ORF">CEE36_00925</name>
</gene>
<dbReference type="EMBL" id="NJBO01000001">
    <property type="protein sequence ID" value="TKJ44334.1"/>
    <property type="molecule type" value="Genomic_DNA"/>
</dbReference>
<dbReference type="Gene3D" id="1.10.10.2910">
    <property type="match status" value="1"/>
</dbReference>
<dbReference type="SMART" id="SM00530">
    <property type="entry name" value="HTH_XRE"/>
    <property type="match status" value="1"/>
</dbReference>
<dbReference type="AlphaFoldDB" id="A0A532VAV0"/>